<dbReference type="InterPro" id="IPR045005">
    <property type="entry name" value="BPM1-6"/>
</dbReference>
<feature type="compositionally biased region" description="Low complexity" evidence="1">
    <location>
        <begin position="1"/>
        <end position="17"/>
    </location>
</feature>
<feature type="compositionally biased region" description="Low complexity" evidence="1">
    <location>
        <begin position="158"/>
        <end position="175"/>
    </location>
</feature>
<evidence type="ECO:0000256" key="1">
    <source>
        <dbReference type="SAM" id="MobiDB-lite"/>
    </source>
</evidence>
<dbReference type="CDD" id="cd00121">
    <property type="entry name" value="MATH"/>
    <property type="match status" value="1"/>
</dbReference>
<dbReference type="PANTHER" id="PTHR26379">
    <property type="entry name" value="BTB/POZ AND MATH DOMAIN-CONTAINING PROTEIN 1"/>
    <property type="match status" value="1"/>
</dbReference>
<dbReference type="PANTHER" id="PTHR26379:SF483">
    <property type="entry name" value="OS11G0619800 PROTEIN"/>
    <property type="match status" value="1"/>
</dbReference>
<dbReference type="Gene3D" id="2.60.210.10">
    <property type="entry name" value="Apoptosis, Tumor Necrosis Factor Receptor Associated Protein 2, Chain A"/>
    <property type="match status" value="1"/>
</dbReference>
<sequence length="208" mass="22116">MPRSPAPAAVVDAGAPAHRPSPPADMESGSHELTIIGYSGTKGLGAGKCNTSATFTIGGHRWCIRYYPDSDTQDSTDWISIFLKRVDEGNVDDVTARFRISLYSSRTDSPCHPLKSRAICTRGPAGSSGVSGRAGVGGRHCATFVNPRGTHSTRERSPAALEALPRPRALPKPSAVGKGPSYPRYHTQNPNVEPFDGRHAMLVAPAEN</sequence>
<dbReference type="InterPro" id="IPR002083">
    <property type="entry name" value="MATH/TRAF_dom"/>
</dbReference>
<name>A0A368S9L0_SETIT</name>
<evidence type="ECO:0000259" key="2">
    <source>
        <dbReference type="PROSITE" id="PS50144"/>
    </source>
</evidence>
<organism evidence="3">
    <name type="scientific">Setaria italica</name>
    <name type="common">Foxtail millet</name>
    <name type="synonym">Panicum italicum</name>
    <dbReference type="NCBI Taxonomy" id="4555"/>
    <lineage>
        <taxon>Eukaryota</taxon>
        <taxon>Viridiplantae</taxon>
        <taxon>Streptophyta</taxon>
        <taxon>Embryophyta</taxon>
        <taxon>Tracheophyta</taxon>
        <taxon>Spermatophyta</taxon>
        <taxon>Magnoliopsida</taxon>
        <taxon>Liliopsida</taxon>
        <taxon>Poales</taxon>
        <taxon>Poaceae</taxon>
        <taxon>PACMAD clade</taxon>
        <taxon>Panicoideae</taxon>
        <taxon>Panicodae</taxon>
        <taxon>Paniceae</taxon>
        <taxon>Cenchrinae</taxon>
        <taxon>Setaria</taxon>
    </lineage>
</organism>
<dbReference type="OrthoDB" id="595201at2759"/>
<feature type="domain" description="MATH" evidence="2">
    <location>
        <begin position="28"/>
        <end position="208"/>
    </location>
</feature>
<protein>
    <recommendedName>
        <fullName evidence="2">MATH domain-containing protein</fullName>
    </recommendedName>
</protein>
<dbReference type="SUPFAM" id="SSF49599">
    <property type="entry name" value="TRAF domain-like"/>
    <property type="match status" value="1"/>
</dbReference>
<dbReference type="Pfam" id="PF22486">
    <property type="entry name" value="MATH_2"/>
    <property type="match status" value="1"/>
</dbReference>
<proteinExistence type="predicted"/>
<dbReference type="GO" id="GO:0016567">
    <property type="term" value="P:protein ubiquitination"/>
    <property type="evidence" value="ECO:0007669"/>
    <property type="project" value="InterPro"/>
</dbReference>
<dbReference type="AlphaFoldDB" id="A0A368S9L0"/>
<dbReference type="EMBL" id="CM003535">
    <property type="protein sequence ID" value="RCV39119.1"/>
    <property type="molecule type" value="Genomic_DNA"/>
</dbReference>
<dbReference type="InterPro" id="IPR008974">
    <property type="entry name" value="TRAF-like"/>
</dbReference>
<feature type="region of interest" description="Disordered" evidence="1">
    <location>
        <begin position="145"/>
        <end position="195"/>
    </location>
</feature>
<dbReference type="STRING" id="4555.A0A368S9L0"/>
<gene>
    <name evidence="3" type="ORF">SETIT_8G198200v2</name>
</gene>
<accession>A0A368S9L0</accession>
<reference evidence="3" key="2">
    <citation type="submission" date="2015-07" db="EMBL/GenBank/DDBJ databases">
        <authorList>
            <person name="Noorani M."/>
        </authorList>
    </citation>
    <scope>NUCLEOTIDE SEQUENCE</scope>
    <source>
        <strain evidence="3">Yugu1</strain>
    </source>
</reference>
<evidence type="ECO:0000313" key="3">
    <source>
        <dbReference type="EMBL" id="RCV39119.1"/>
    </source>
</evidence>
<feature type="region of interest" description="Disordered" evidence="1">
    <location>
        <begin position="1"/>
        <end position="29"/>
    </location>
</feature>
<reference evidence="3" key="1">
    <citation type="journal article" date="2012" name="Nat. Biotechnol.">
        <title>Reference genome sequence of the model plant Setaria.</title>
        <authorList>
            <person name="Bennetzen J.L."/>
            <person name="Schmutz J."/>
            <person name="Wang H."/>
            <person name="Percifield R."/>
            <person name="Hawkins J."/>
            <person name="Pontaroli A.C."/>
            <person name="Estep M."/>
            <person name="Feng L."/>
            <person name="Vaughn J.N."/>
            <person name="Grimwood J."/>
            <person name="Jenkins J."/>
            <person name="Barry K."/>
            <person name="Lindquist E."/>
            <person name="Hellsten U."/>
            <person name="Deshpande S."/>
            <person name="Wang X."/>
            <person name="Wu X."/>
            <person name="Mitros T."/>
            <person name="Triplett J."/>
            <person name="Yang X."/>
            <person name="Ye C.Y."/>
            <person name="Mauro-Herrera M."/>
            <person name="Wang L."/>
            <person name="Li P."/>
            <person name="Sharma M."/>
            <person name="Sharma R."/>
            <person name="Ronald P.C."/>
            <person name="Panaud O."/>
            <person name="Kellogg E.A."/>
            <person name="Brutnell T.P."/>
            <person name="Doust A.N."/>
            <person name="Tuskan G.A."/>
            <person name="Rokhsar D."/>
            <person name="Devos K.M."/>
        </authorList>
    </citation>
    <scope>NUCLEOTIDE SEQUENCE [LARGE SCALE GENOMIC DNA]</scope>
    <source>
        <strain evidence="3">Yugu1</strain>
    </source>
</reference>
<dbReference type="PROSITE" id="PS50144">
    <property type="entry name" value="MATH"/>
    <property type="match status" value="1"/>
</dbReference>